<reference evidence="3" key="1">
    <citation type="submission" date="2023-07" db="EMBL/GenBank/DDBJ databases">
        <title>Whole genome shotgun sequence of Streptomyces nojiriensis NBRC 13794.</title>
        <authorList>
            <person name="Komaki H."/>
            <person name="Tamura T."/>
        </authorList>
    </citation>
    <scope>NUCLEOTIDE SEQUENCE [LARGE SCALE GENOMIC DNA]</scope>
    <source>
        <strain evidence="3">NBRC 13794</strain>
    </source>
</reference>
<feature type="region of interest" description="Disordered" evidence="1">
    <location>
        <begin position="1"/>
        <end position="32"/>
    </location>
</feature>
<name>A0ABQ3SMG2_9ACTN</name>
<evidence type="ECO:0000313" key="2">
    <source>
        <dbReference type="EMBL" id="GHI69326.1"/>
    </source>
</evidence>
<sequence>MGNGKEKEWPTGGEPERRAQEGSDDEHRWPTGGPTLFVMNSEVSPVDVSTLLESHGLKVQRTKEVEGGLHVLMNTSSRVELLDAVQVLRDSGAGEDVSIIGDFSL</sequence>
<evidence type="ECO:0000256" key="1">
    <source>
        <dbReference type="SAM" id="MobiDB-lite"/>
    </source>
</evidence>
<protein>
    <recommendedName>
        <fullName evidence="4">DUF2007 domain-containing protein</fullName>
    </recommendedName>
</protein>
<feature type="compositionally biased region" description="Basic and acidic residues" evidence="1">
    <location>
        <begin position="1"/>
        <end position="29"/>
    </location>
</feature>
<gene>
    <name evidence="2" type="ORF">Snoj_32440</name>
</gene>
<evidence type="ECO:0008006" key="4">
    <source>
        <dbReference type="Google" id="ProtNLM"/>
    </source>
</evidence>
<organism evidence="2 3">
    <name type="scientific">Streptomyces nojiriensis</name>
    <dbReference type="NCBI Taxonomy" id="66374"/>
    <lineage>
        <taxon>Bacteria</taxon>
        <taxon>Bacillati</taxon>
        <taxon>Actinomycetota</taxon>
        <taxon>Actinomycetes</taxon>
        <taxon>Kitasatosporales</taxon>
        <taxon>Streptomycetaceae</taxon>
        <taxon>Streptomyces</taxon>
    </lineage>
</organism>
<keyword evidence="3" id="KW-1185">Reference proteome</keyword>
<dbReference type="Proteomes" id="UP000613974">
    <property type="component" value="Unassembled WGS sequence"/>
</dbReference>
<comment type="caution">
    <text evidence="2">The sequence shown here is derived from an EMBL/GenBank/DDBJ whole genome shotgun (WGS) entry which is preliminary data.</text>
</comment>
<evidence type="ECO:0000313" key="3">
    <source>
        <dbReference type="Proteomes" id="UP000613974"/>
    </source>
</evidence>
<dbReference type="EMBL" id="BNEC01000005">
    <property type="protein sequence ID" value="GHI69326.1"/>
    <property type="molecule type" value="Genomic_DNA"/>
</dbReference>
<accession>A0ABQ3SMG2</accession>
<proteinExistence type="predicted"/>